<dbReference type="InterPro" id="IPR000979">
    <property type="entry name" value="Phosphodiesterase_MJ0936/Vps29"/>
</dbReference>
<evidence type="ECO:0000259" key="3">
    <source>
        <dbReference type="Pfam" id="PF12850"/>
    </source>
</evidence>
<dbReference type="Pfam" id="PF12850">
    <property type="entry name" value="Metallophos_2"/>
    <property type="match status" value="1"/>
</dbReference>
<keyword evidence="5" id="KW-1185">Reference proteome</keyword>
<dbReference type="PANTHER" id="PTHR42850">
    <property type="entry name" value="METALLOPHOSPHOESTERASE"/>
    <property type="match status" value="1"/>
</dbReference>
<protein>
    <recommendedName>
        <fullName evidence="2">Phosphoesterase</fullName>
        <ecNumber evidence="2">3.1.4.-</ecNumber>
    </recommendedName>
</protein>
<evidence type="ECO:0000256" key="1">
    <source>
        <dbReference type="ARBA" id="ARBA00008950"/>
    </source>
</evidence>
<reference evidence="4 5" key="1">
    <citation type="submission" date="2019-03" db="EMBL/GenBank/DDBJ databases">
        <title>Thermus tengchongensis species for the arsenic transformation mechanism.</title>
        <authorList>
            <person name="Yuan G.C."/>
        </authorList>
    </citation>
    <scope>NUCLEOTIDE SEQUENCE [LARGE SCALE GENOMIC DNA]</scope>
    <source>
        <strain evidence="4 5">15Y</strain>
    </source>
</reference>
<keyword evidence="2" id="KW-0479">Metal-binding</keyword>
<comment type="similarity">
    <text evidence="1 2">Belongs to the metallophosphoesterase superfamily. YfcE family.</text>
</comment>
<dbReference type="Gene3D" id="3.60.21.10">
    <property type="match status" value="1"/>
</dbReference>
<comment type="cofactor">
    <cofactor evidence="2">
        <name>a divalent metal cation</name>
        <dbReference type="ChEBI" id="CHEBI:60240"/>
    </cofactor>
</comment>
<dbReference type="SUPFAM" id="SSF56300">
    <property type="entry name" value="Metallo-dependent phosphatases"/>
    <property type="match status" value="1"/>
</dbReference>
<accession>A0ABY2KDC9</accession>
<dbReference type="InterPro" id="IPR011152">
    <property type="entry name" value="Pesterase_MJ0912"/>
</dbReference>
<organism evidence="4 5">
    <name type="scientific">Thermus tengchongensis</name>
    <dbReference type="NCBI Taxonomy" id="1214928"/>
    <lineage>
        <taxon>Bacteria</taxon>
        <taxon>Thermotogati</taxon>
        <taxon>Deinococcota</taxon>
        <taxon>Deinococci</taxon>
        <taxon>Thermales</taxon>
        <taxon>Thermaceae</taxon>
        <taxon>Thermus</taxon>
    </lineage>
</organism>
<dbReference type="InterPro" id="IPR050126">
    <property type="entry name" value="Ap4A_hydrolase"/>
</dbReference>
<name>A0ABY2KDC9_9DEIN</name>
<evidence type="ECO:0000256" key="2">
    <source>
        <dbReference type="RuleBase" id="RU362039"/>
    </source>
</evidence>
<dbReference type="InterPro" id="IPR024654">
    <property type="entry name" value="Calcineurin-like_PHP_lpxH"/>
</dbReference>
<dbReference type="EMBL" id="SKBL01000002">
    <property type="protein sequence ID" value="TFU17740.1"/>
    <property type="molecule type" value="Genomic_DNA"/>
</dbReference>
<gene>
    <name evidence="4" type="ORF">E0489_02885</name>
</gene>
<evidence type="ECO:0000313" key="5">
    <source>
        <dbReference type="Proteomes" id="UP000297244"/>
    </source>
</evidence>
<sequence length="234" mass="25721">MRILILSDLHGNTWALQAVLQAAGQVDAILFAGDAVNYGPSPRGVVSWLRRVGAVAVRGNHDHAAAFGGDPKAAPRKAPLANALLEWTRKELRPEDVAYLKSLPLYAVWAADGTRFALVHGSLQDPLYDYRLDPEAGDEALLEAAQTLRAEVVVFGHTHLPFVRRIGGKLFVNPGSAGQPLDGDPRASFAIYEDGEARLERVEYDLKGLLRALEAMPLDPRRKEELRLLYQEAR</sequence>
<feature type="domain" description="Calcineurin-like phosphoesterase" evidence="3">
    <location>
        <begin position="1"/>
        <end position="193"/>
    </location>
</feature>
<dbReference type="Proteomes" id="UP000297244">
    <property type="component" value="Unassembled WGS sequence"/>
</dbReference>
<evidence type="ECO:0000313" key="4">
    <source>
        <dbReference type="EMBL" id="TFU17740.1"/>
    </source>
</evidence>
<proteinExistence type="inferred from homology"/>
<dbReference type="PANTHER" id="PTHR42850:SF2">
    <property type="entry name" value="BLL5683 PROTEIN"/>
    <property type="match status" value="1"/>
</dbReference>
<dbReference type="InterPro" id="IPR029052">
    <property type="entry name" value="Metallo-depent_PP-like"/>
</dbReference>
<dbReference type="EC" id="3.1.4.-" evidence="2"/>
<comment type="caution">
    <text evidence="4">The sequence shown here is derived from an EMBL/GenBank/DDBJ whole genome shotgun (WGS) entry which is preliminary data.</text>
</comment>
<dbReference type="RefSeq" id="WP_135343000.1">
    <property type="nucleotide sequence ID" value="NZ_ML214240.1"/>
</dbReference>
<dbReference type="NCBIfam" id="TIGR00040">
    <property type="entry name" value="yfcE"/>
    <property type="match status" value="1"/>
</dbReference>
<dbReference type="PIRSF" id="PIRSF000883">
    <property type="entry name" value="Pesterase_MJ0912"/>
    <property type="match status" value="1"/>
</dbReference>